<dbReference type="Proteomes" id="UP000284021">
    <property type="component" value="Unassembled WGS sequence"/>
</dbReference>
<name>A0A418XP76_9PSED</name>
<feature type="domain" description="Plastocyanin-like" evidence="3">
    <location>
        <begin position="440"/>
        <end position="571"/>
    </location>
</feature>
<reference evidence="4 5" key="1">
    <citation type="submission" date="2018-09" db="EMBL/GenBank/DDBJ databases">
        <authorList>
            <person name="Zhu H."/>
        </authorList>
    </citation>
    <scope>NUCLEOTIDE SEQUENCE [LARGE SCALE GENOMIC DNA]</scope>
    <source>
        <strain evidence="4 5">K1S02-6</strain>
    </source>
</reference>
<dbReference type="CDD" id="cd13889">
    <property type="entry name" value="CuRO_3_BOD"/>
    <property type="match status" value="1"/>
</dbReference>
<keyword evidence="1" id="KW-0479">Metal-binding</keyword>
<feature type="region of interest" description="Disordered" evidence="2">
    <location>
        <begin position="1"/>
        <end position="38"/>
    </location>
</feature>
<dbReference type="OrthoDB" id="9757546at2"/>
<sequence>MAAPLLLRARISTAGDDDDDASPPVFPPSPPTKPWQERLPDAITPLAPLDQLNPLTPAPSVTANTAGEEECGRGAHQRHDELLDAVGVTQTVYALNAVERPDWQFHPDYPKQPVWVFESDNPDKSQFSPVFFARYGQPILCRFRNRLPQNHTGFGSPEISVHLHNLHAPSESDGFPGDYFSPTKAGPTLSAPGKWKDHFYPNIYAGYDQQKTPLGDPNEALGTLWFHDHTLDFTAPNNVRGLFGFYLLFDNLDSGDEGPQSSGLRLPSHPYDYTLSFGDRRFDANGRLFYDQFNPEGVLGDKVIVNGKIEPVLRVAKRKYRLRLLNIGPSRNYELYLARANGVVQTFTYIANDGNLLPAPLLNQARVRIGVAERADIVVDFSRYPIGTELYIVNRLEQITTRKPGAVKAPGTQLLKIIVDRTAADVSVVPSALRPLPPLPTAAEIAAFPVRRWVFNRSGGLWTINDQLVDVQTPRAQIRQGEYEVWELVNIDNGWIHPIHIHFEEGRILSRNFEGKNVPIPAHEQGRKDVFMLRGPETIRVLLRFRDFKGKYVMHCHNLIHEDHAMMLRFDIV</sequence>
<comment type="caution">
    <text evidence="4">The sequence shown here is derived from an EMBL/GenBank/DDBJ whole genome shotgun (WGS) entry which is preliminary data.</text>
</comment>
<dbReference type="InterPro" id="IPR045087">
    <property type="entry name" value="Cu-oxidase_fam"/>
</dbReference>
<dbReference type="Gene3D" id="2.60.40.420">
    <property type="entry name" value="Cupredoxins - blue copper proteins"/>
    <property type="match status" value="3"/>
</dbReference>
<dbReference type="PROSITE" id="PS00080">
    <property type="entry name" value="MULTICOPPER_OXIDASE2"/>
    <property type="match status" value="1"/>
</dbReference>
<organism evidence="4 5">
    <name type="scientific">Pseudomonas cavernicola</name>
    <dbReference type="NCBI Taxonomy" id="2320866"/>
    <lineage>
        <taxon>Bacteria</taxon>
        <taxon>Pseudomonadati</taxon>
        <taxon>Pseudomonadota</taxon>
        <taxon>Gammaproteobacteria</taxon>
        <taxon>Pseudomonadales</taxon>
        <taxon>Pseudomonadaceae</taxon>
        <taxon>Pseudomonas</taxon>
    </lineage>
</organism>
<accession>A0A418XP76</accession>
<evidence type="ECO:0000256" key="2">
    <source>
        <dbReference type="SAM" id="MobiDB-lite"/>
    </source>
</evidence>
<dbReference type="InterPro" id="IPR011706">
    <property type="entry name" value="Cu-oxidase_C"/>
</dbReference>
<protein>
    <submittedName>
        <fullName evidence="4">Bilirubin oxidase</fullName>
    </submittedName>
</protein>
<dbReference type="Pfam" id="PF07731">
    <property type="entry name" value="Cu-oxidase_2"/>
    <property type="match status" value="1"/>
</dbReference>
<feature type="compositionally biased region" description="Pro residues" evidence="2">
    <location>
        <begin position="24"/>
        <end position="33"/>
    </location>
</feature>
<dbReference type="SUPFAM" id="SSF49503">
    <property type="entry name" value="Cupredoxins"/>
    <property type="match status" value="3"/>
</dbReference>
<gene>
    <name evidence="4" type="ORF">D3879_03440</name>
</gene>
<evidence type="ECO:0000313" key="4">
    <source>
        <dbReference type="EMBL" id="RJG14322.1"/>
    </source>
</evidence>
<dbReference type="InterPro" id="IPR002355">
    <property type="entry name" value="Cu_oxidase_Cu_BS"/>
</dbReference>
<proteinExistence type="predicted"/>
<feature type="region of interest" description="Disordered" evidence="2">
    <location>
        <begin position="50"/>
        <end position="75"/>
    </location>
</feature>
<dbReference type="EMBL" id="QYUR01000002">
    <property type="protein sequence ID" value="RJG14322.1"/>
    <property type="molecule type" value="Genomic_DNA"/>
</dbReference>
<dbReference type="InterPro" id="IPR008972">
    <property type="entry name" value="Cupredoxin"/>
</dbReference>
<dbReference type="GO" id="GO:0005507">
    <property type="term" value="F:copper ion binding"/>
    <property type="evidence" value="ECO:0007669"/>
    <property type="project" value="InterPro"/>
</dbReference>
<dbReference type="PANTHER" id="PTHR48267">
    <property type="entry name" value="CUPREDOXIN SUPERFAMILY PROTEIN"/>
    <property type="match status" value="1"/>
</dbReference>
<dbReference type="PANTHER" id="PTHR48267:SF1">
    <property type="entry name" value="BILIRUBIN OXIDASE"/>
    <property type="match status" value="1"/>
</dbReference>
<dbReference type="AlphaFoldDB" id="A0A418XP76"/>
<evidence type="ECO:0000313" key="5">
    <source>
        <dbReference type="Proteomes" id="UP000284021"/>
    </source>
</evidence>
<evidence type="ECO:0000259" key="3">
    <source>
        <dbReference type="Pfam" id="PF07731"/>
    </source>
</evidence>
<dbReference type="GO" id="GO:0016491">
    <property type="term" value="F:oxidoreductase activity"/>
    <property type="evidence" value="ECO:0007669"/>
    <property type="project" value="InterPro"/>
</dbReference>
<evidence type="ECO:0000256" key="1">
    <source>
        <dbReference type="ARBA" id="ARBA00022723"/>
    </source>
</evidence>
<keyword evidence="5" id="KW-1185">Reference proteome</keyword>